<evidence type="ECO:0000313" key="2">
    <source>
        <dbReference type="Proteomes" id="UP000295558"/>
    </source>
</evidence>
<accession>A0A4R6ZKN0</accession>
<name>A0A4R6ZKN0_9LIST</name>
<proteinExistence type="predicted"/>
<keyword evidence="2" id="KW-1185">Reference proteome</keyword>
<dbReference type="RefSeq" id="WP_036074042.1">
    <property type="nucleotide sequence ID" value="NZ_JAASUO010000003.1"/>
</dbReference>
<organism evidence="1 2">
    <name type="scientific">Listeria rocourtiae</name>
    <dbReference type="NCBI Taxonomy" id="647910"/>
    <lineage>
        <taxon>Bacteria</taxon>
        <taxon>Bacillati</taxon>
        <taxon>Bacillota</taxon>
        <taxon>Bacilli</taxon>
        <taxon>Bacillales</taxon>
        <taxon>Listeriaceae</taxon>
        <taxon>Listeria</taxon>
    </lineage>
</organism>
<evidence type="ECO:0000313" key="1">
    <source>
        <dbReference type="EMBL" id="TDR52923.1"/>
    </source>
</evidence>
<dbReference type="EMBL" id="SNZK01000006">
    <property type="protein sequence ID" value="TDR52923.1"/>
    <property type="molecule type" value="Genomic_DNA"/>
</dbReference>
<dbReference type="AlphaFoldDB" id="A0A4R6ZKN0"/>
<protein>
    <submittedName>
        <fullName evidence="1">Uncharacterized protein</fullName>
    </submittedName>
</protein>
<gene>
    <name evidence="1" type="ORF">DFP96_106130</name>
</gene>
<dbReference type="Proteomes" id="UP000295558">
    <property type="component" value="Unassembled WGS sequence"/>
</dbReference>
<reference evidence="1 2" key="1">
    <citation type="submission" date="2019-03" db="EMBL/GenBank/DDBJ databases">
        <title>Genomic Encyclopedia of Type Strains, Phase III (KMG-III): the genomes of soil and plant-associated and newly described type strains.</title>
        <authorList>
            <person name="Whitman W."/>
        </authorList>
    </citation>
    <scope>NUCLEOTIDE SEQUENCE [LARGE SCALE GENOMIC DNA]</scope>
    <source>
        <strain evidence="1 2">CECT 7972</strain>
    </source>
</reference>
<sequence>MAGNIIAIGLFQLPYYLATKKQKKRELECDKLVDKKAFLSLLQKSANFKIEIREISKVELKSKNIFGQVFTNYSKFVLIEVNDGKVYRLDIPLGEDVDKLICYIENAGIKIENKILE</sequence>
<comment type="caution">
    <text evidence="1">The sequence shown here is derived from an EMBL/GenBank/DDBJ whole genome shotgun (WGS) entry which is preliminary data.</text>
</comment>
<dbReference type="STRING" id="1265846.PROCOU_17089"/>